<dbReference type="Proteomes" id="UP001501319">
    <property type="component" value="Unassembled WGS sequence"/>
</dbReference>
<proteinExistence type="predicted"/>
<dbReference type="PANTHER" id="PTHR40758:SF1">
    <property type="entry name" value="CONSERVED PROTEIN"/>
    <property type="match status" value="1"/>
</dbReference>
<feature type="domain" description="MDMPI C-terminal" evidence="1">
    <location>
        <begin position="147"/>
        <end position="241"/>
    </location>
</feature>
<dbReference type="InterPro" id="IPR024344">
    <property type="entry name" value="MDMPI_metal-binding"/>
</dbReference>
<dbReference type="Pfam" id="PF07398">
    <property type="entry name" value="MDMPI_C"/>
    <property type="match status" value="1"/>
</dbReference>
<name>A0ABP4QZQ1_9ACTN</name>
<protein>
    <submittedName>
        <fullName evidence="3">Maleylpyruvate isomerase family mycothiol-dependent enzyme</fullName>
    </submittedName>
</protein>
<keyword evidence="3" id="KW-0413">Isomerase</keyword>
<dbReference type="SUPFAM" id="SSF109854">
    <property type="entry name" value="DinB/YfiT-like putative metalloenzymes"/>
    <property type="match status" value="1"/>
</dbReference>
<dbReference type="NCBIfam" id="TIGR03083">
    <property type="entry name" value="maleylpyruvate isomerase family mycothiol-dependent enzyme"/>
    <property type="match status" value="1"/>
</dbReference>
<accession>A0ABP4QZQ1</accession>
<gene>
    <name evidence="3" type="ORF">GCM10009744_07070</name>
</gene>
<evidence type="ECO:0000313" key="3">
    <source>
        <dbReference type="EMBL" id="GAA1622404.1"/>
    </source>
</evidence>
<feature type="domain" description="Mycothiol-dependent maleylpyruvate isomerase metal-binding" evidence="2">
    <location>
        <begin position="24"/>
        <end position="134"/>
    </location>
</feature>
<sequence>MLFGMSMPLERATFYLDCLRSDSARLAEVARLGLPADVPSCEGWTVEDVVRHTATVYLHKVEVLRLGALPQPWPPDLTERDPLALYDEARAKVVAALEQAGTDLKTWTFSPYDDTSAFWYRRMALESAVHRVDAEQAHDVVTPIDRELALDGIDELLVLMLGGPWWEEGDTKHPVDATIRVTVEGRSWTIRLDATSATVTRGQDGEVDAEVFGDADAAFLWLWGRLPLDAVQTAGDDSVVQAFRARVAECTT</sequence>
<evidence type="ECO:0000259" key="1">
    <source>
        <dbReference type="Pfam" id="PF07398"/>
    </source>
</evidence>
<dbReference type="InterPro" id="IPR017517">
    <property type="entry name" value="Maleyloyr_isom"/>
</dbReference>
<dbReference type="InterPro" id="IPR010872">
    <property type="entry name" value="MDMPI_C-term_domain"/>
</dbReference>
<evidence type="ECO:0000313" key="4">
    <source>
        <dbReference type="Proteomes" id="UP001501319"/>
    </source>
</evidence>
<organism evidence="3 4">
    <name type="scientific">Kribbella alba</name>
    <dbReference type="NCBI Taxonomy" id="190197"/>
    <lineage>
        <taxon>Bacteria</taxon>
        <taxon>Bacillati</taxon>
        <taxon>Actinomycetota</taxon>
        <taxon>Actinomycetes</taxon>
        <taxon>Propionibacteriales</taxon>
        <taxon>Kribbellaceae</taxon>
        <taxon>Kribbella</taxon>
    </lineage>
</organism>
<dbReference type="GO" id="GO:0016853">
    <property type="term" value="F:isomerase activity"/>
    <property type="evidence" value="ECO:0007669"/>
    <property type="project" value="UniProtKB-KW"/>
</dbReference>
<reference evidence="4" key="1">
    <citation type="journal article" date="2019" name="Int. J. Syst. Evol. Microbiol.">
        <title>The Global Catalogue of Microorganisms (GCM) 10K type strain sequencing project: providing services to taxonomists for standard genome sequencing and annotation.</title>
        <authorList>
            <consortium name="The Broad Institute Genomics Platform"/>
            <consortium name="The Broad Institute Genome Sequencing Center for Infectious Disease"/>
            <person name="Wu L."/>
            <person name="Ma J."/>
        </authorList>
    </citation>
    <scope>NUCLEOTIDE SEQUENCE [LARGE SCALE GENOMIC DNA]</scope>
    <source>
        <strain evidence="4">JCM 14306</strain>
    </source>
</reference>
<comment type="caution">
    <text evidence="3">The sequence shown here is derived from an EMBL/GenBank/DDBJ whole genome shotgun (WGS) entry which is preliminary data.</text>
</comment>
<keyword evidence="4" id="KW-1185">Reference proteome</keyword>
<dbReference type="EMBL" id="BAAANE010000002">
    <property type="protein sequence ID" value="GAA1622404.1"/>
    <property type="molecule type" value="Genomic_DNA"/>
</dbReference>
<dbReference type="PANTHER" id="PTHR40758">
    <property type="entry name" value="CONSERVED PROTEIN"/>
    <property type="match status" value="1"/>
</dbReference>
<dbReference type="InterPro" id="IPR034660">
    <property type="entry name" value="DinB/YfiT-like"/>
</dbReference>
<dbReference type="Pfam" id="PF11716">
    <property type="entry name" value="MDMPI_N"/>
    <property type="match status" value="1"/>
</dbReference>
<evidence type="ECO:0000259" key="2">
    <source>
        <dbReference type="Pfam" id="PF11716"/>
    </source>
</evidence>